<keyword evidence="11" id="KW-1185">Reference proteome</keyword>
<keyword evidence="3 6" id="KW-0547">Nucleotide-binding</keyword>
<feature type="compositionally biased region" description="Polar residues" evidence="8">
    <location>
        <begin position="410"/>
        <end position="419"/>
    </location>
</feature>
<keyword evidence="2" id="KW-0963">Cytoplasm</keyword>
<dbReference type="InterPro" id="IPR036961">
    <property type="entry name" value="Kinesin_motor_dom_sf"/>
</dbReference>
<evidence type="ECO:0000256" key="2">
    <source>
        <dbReference type="ARBA" id="ARBA00022490"/>
    </source>
</evidence>
<dbReference type="SUPFAM" id="SSF52540">
    <property type="entry name" value="P-loop containing nucleoside triphosphate hydrolases"/>
    <property type="match status" value="1"/>
</dbReference>
<dbReference type="InterPro" id="IPR027417">
    <property type="entry name" value="P-loop_NTPase"/>
</dbReference>
<dbReference type="GO" id="GO:0007018">
    <property type="term" value="P:microtubule-based movement"/>
    <property type="evidence" value="ECO:0007669"/>
    <property type="project" value="InterPro"/>
</dbReference>
<accession>A0A163IRR5</accession>
<dbReference type="STRING" id="4829.A0A163IRR5"/>
<feature type="coiled-coil region" evidence="7">
    <location>
        <begin position="779"/>
        <end position="909"/>
    </location>
</feature>
<dbReference type="EMBL" id="LT550087">
    <property type="protein sequence ID" value="SAL94990.1"/>
    <property type="molecule type" value="Genomic_DNA"/>
</dbReference>
<dbReference type="GO" id="GO:0003777">
    <property type="term" value="F:microtubule motor activity"/>
    <property type="evidence" value="ECO:0007669"/>
    <property type="project" value="InterPro"/>
</dbReference>
<dbReference type="PROSITE" id="PS50067">
    <property type="entry name" value="KINESIN_MOTOR_2"/>
    <property type="match status" value="1"/>
</dbReference>
<protein>
    <recommendedName>
        <fullName evidence="9">Kinesin motor domain-containing protein</fullName>
    </recommendedName>
</protein>
<evidence type="ECO:0000256" key="4">
    <source>
        <dbReference type="ARBA" id="ARBA00022840"/>
    </source>
</evidence>
<feature type="binding site" evidence="6">
    <location>
        <begin position="83"/>
        <end position="90"/>
    </location>
    <ligand>
        <name>ATP</name>
        <dbReference type="ChEBI" id="CHEBI:30616"/>
    </ligand>
</feature>
<feature type="domain" description="Kinesin motor" evidence="9">
    <location>
        <begin position="5"/>
        <end position="320"/>
    </location>
</feature>
<comment type="similarity">
    <text evidence="6">Belongs to the TRAFAC class myosin-kinesin ATPase superfamily. Kinesin family.</text>
</comment>
<evidence type="ECO:0000259" key="9">
    <source>
        <dbReference type="PROSITE" id="PS50067"/>
    </source>
</evidence>
<dbReference type="OrthoDB" id="3176171at2759"/>
<dbReference type="OMA" id="DIMDLRM"/>
<dbReference type="Pfam" id="PF00225">
    <property type="entry name" value="Kinesin"/>
    <property type="match status" value="1"/>
</dbReference>
<dbReference type="InParanoid" id="A0A163IRR5"/>
<name>A0A163IRR5_ABSGL</name>
<keyword evidence="4 6" id="KW-0067">ATP-binding</keyword>
<dbReference type="GO" id="GO:0005875">
    <property type="term" value="C:microtubule associated complex"/>
    <property type="evidence" value="ECO:0007669"/>
    <property type="project" value="TreeGrafter"/>
</dbReference>
<dbReference type="GO" id="GO:0008017">
    <property type="term" value="F:microtubule binding"/>
    <property type="evidence" value="ECO:0007669"/>
    <property type="project" value="InterPro"/>
</dbReference>
<evidence type="ECO:0000313" key="11">
    <source>
        <dbReference type="Proteomes" id="UP000078561"/>
    </source>
</evidence>
<feature type="compositionally biased region" description="Basic residues" evidence="8">
    <location>
        <begin position="486"/>
        <end position="504"/>
    </location>
</feature>
<dbReference type="GO" id="GO:0005737">
    <property type="term" value="C:cytoplasm"/>
    <property type="evidence" value="ECO:0007669"/>
    <property type="project" value="UniProtKB-SubCell"/>
</dbReference>
<dbReference type="GO" id="GO:0051231">
    <property type="term" value="P:spindle elongation"/>
    <property type="evidence" value="ECO:0007669"/>
    <property type="project" value="TreeGrafter"/>
</dbReference>
<dbReference type="InterPro" id="IPR027640">
    <property type="entry name" value="Kinesin-like_fam"/>
</dbReference>
<dbReference type="PANTHER" id="PTHR47969:SF15">
    <property type="entry name" value="CHROMOSOME-ASSOCIATED KINESIN KIF4A-RELATED"/>
    <property type="match status" value="1"/>
</dbReference>
<sequence>MTSTAVRVALRIRPLTTKEQCNNATECLAIIPNEPQVMIGDKSFTYDYIFDTESTQSNVYSSAIAPLLQKFLDGFNATVLAYGQTGAGKTFSMGTGGMDNTKDKENQGIVPRCMLELFQVLQERTDNEDGYSYEVLVSFLELHNEDLIDLLNSPTMQKRRSYNGQAPHQLSEVSIREDIAGNIYWTGVKEERCHSPEDLLNFLDKGSSCRTTGSTDMNTVSSRSHAMFTLKRTNAEGDRAKEGIAINAGLLALGNVISALGDESRKSAHVPYRDSKLTRLLQDSLGGNSQTLMIACVSPSDTNFGETLNTLRYANRARNIKNRVSMNQDFTGGSIEINQLRSLVARLRMDISTLRSNGIALPTTTSFENDESRMLRNEIASLRERLSILADDVLEISTERDTLLMERETTAGTTATQPSAADDNDNNQHHAITITPNPLVANYLKSIQELNSDLAEAKARIDYLENSKPPPQQQQQISPSTDNHHPQRRRKSGFSGHSKRRYGRPGRISANNSSTTATNPSLPTAPASKQNGRARKRRSQPPPTTKELTHSSAEKNHHRRSSDNDISYYHEEDDEGYVNDVQDENMRNEFKESIAKARADIRKGMEFLELIKPGDEDDWEMWDKELKILMKNQSMERETSDEGLFSASPSPTQLEESDMSLPQWLADSDNASFINQLSADSLVDMDIKQQSPKLVRMLHQIQSDIKVKEELVCHLEKSETEYMLMRRKFDDKINRLQDQLAELQENRDVALKRTKGLFKHSPGGPPLDATHQQQQAREKQQLLEIRQAYETKMKHLLTEIQDLKRKYSQTTNAMHVARNQNESLLKSLRVSVDTLKAEKKQMVKRMKEESDRVRDQITHQERRIQQLQRQHSEATLARRRLERERDLQKQTLKKRNEEVIMNNSQLKQLTCIMKKAVREGGVLDERLLGKISHIIGGNFAILSHGSLGFPLRGGGHTRSNNARRSNKQVSSIPLQVRVSRKKTLLDKALGQYVQGKQAVVEMEQILVRRERLSDEKQDLMDERRHIYLMEKERSDDTGEPMDMAAIDFMDERIDLVSAEISYLSSRIHGLQMEAAASDANNPQHHHQLQHHRLEKHVTFADEIVTDPPPSDEWADMDAFEEQFSVPSNAAPDLAYDITFKLLKSLKADECKKVSEAMLKDIMDLRMAECNRHITMQNLERSVADMRRTLIVMKRAAVASTVENERRIRRLEGTRSASVEEMDPEAVAAMDRKMEDYISSGHTIFDKIYEDGLRGMISDDSAPGPPLDYNDDHDEDDRSVLDPSGSSLYGPGLLVADDSCSDALLTPSSFIQTPTATTTPAGNWSGESMITAPQHDSQQQQQRLPSTFSFSETTESAIMGTPTACRVDTTPSPDRFYNMIHKRLASPLSQDDGLPTGMINPLELRRVTLDQTPTTELDDHHHHHHDLGDDSSTSSIRSIHVRQAQPIELPPTPTVPTEKEFNRPILGMTTPATTPATTPNPPLATKTKQHSLELRSSSAMEGKNVFNRLASASTRASRAKVHRLSY</sequence>
<dbReference type="Pfam" id="PF25764">
    <property type="entry name" value="KIF21A_4th"/>
    <property type="match status" value="1"/>
</dbReference>
<gene>
    <name evidence="10" type="primary">ABSGL_00285.1 scaffold 423</name>
</gene>
<proteinExistence type="inferred from homology"/>
<dbReference type="GO" id="GO:0007052">
    <property type="term" value="P:mitotic spindle organization"/>
    <property type="evidence" value="ECO:0007669"/>
    <property type="project" value="TreeGrafter"/>
</dbReference>
<evidence type="ECO:0000256" key="6">
    <source>
        <dbReference type="PROSITE-ProRule" id="PRU00283"/>
    </source>
</evidence>
<feature type="coiled-coil region" evidence="7">
    <location>
        <begin position="337"/>
        <end position="392"/>
    </location>
</feature>
<dbReference type="Gene3D" id="3.40.850.10">
    <property type="entry name" value="Kinesin motor domain"/>
    <property type="match status" value="2"/>
</dbReference>
<dbReference type="SMART" id="SM00129">
    <property type="entry name" value="KISc"/>
    <property type="match status" value="1"/>
</dbReference>
<evidence type="ECO:0000256" key="8">
    <source>
        <dbReference type="SAM" id="MobiDB-lite"/>
    </source>
</evidence>
<dbReference type="Proteomes" id="UP000078561">
    <property type="component" value="Unassembled WGS sequence"/>
</dbReference>
<dbReference type="InterPro" id="IPR001752">
    <property type="entry name" value="Kinesin_motor_dom"/>
</dbReference>
<comment type="subcellular location">
    <subcellularLocation>
        <location evidence="1">Cytoplasm</location>
    </subcellularLocation>
</comment>
<feature type="region of interest" description="Disordered" evidence="8">
    <location>
        <begin position="410"/>
        <end position="431"/>
    </location>
</feature>
<dbReference type="PRINTS" id="PR00380">
    <property type="entry name" value="KINESINHEAVY"/>
</dbReference>
<evidence type="ECO:0000256" key="5">
    <source>
        <dbReference type="ARBA" id="ARBA00023054"/>
    </source>
</evidence>
<evidence type="ECO:0000256" key="7">
    <source>
        <dbReference type="SAM" id="Coils"/>
    </source>
</evidence>
<evidence type="ECO:0000256" key="1">
    <source>
        <dbReference type="ARBA" id="ARBA00004496"/>
    </source>
</evidence>
<organism evidence="10">
    <name type="scientific">Absidia glauca</name>
    <name type="common">Pin mould</name>
    <dbReference type="NCBI Taxonomy" id="4829"/>
    <lineage>
        <taxon>Eukaryota</taxon>
        <taxon>Fungi</taxon>
        <taxon>Fungi incertae sedis</taxon>
        <taxon>Mucoromycota</taxon>
        <taxon>Mucoromycotina</taxon>
        <taxon>Mucoromycetes</taxon>
        <taxon>Mucorales</taxon>
        <taxon>Cunninghamellaceae</taxon>
        <taxon>Absidia</taxon>
    </lineage>
</organism>
<keyword evidence="6" id="KW-0505">Motor protein</keyword>
<feature type="coiled-coil region" evidence="7">
    <location>
        <begin position="726"/>
        <end position="753"/>
    </location>
</feature>
<dbReference type="PANTHER" id="PTHR47969">
    <property type="entry name" value="CHROMOSOME-ASSOCIATED KINESIN KIF4A-RELATED"/>
    <property type="match status" value="1"/>
</dbReference>
<dbReference type="GO" id="GO:0005524">
    <property type="term" value="F:ATP binding"/>
    <property type="evidence" value="ECO:0007669"/>
    <property type="project" value="UniProtKB-UniRule"/>
</dbReference>
<feature type="compositionally biased region" description="Polar residues" evidence="8">
    <location>
        <begin position="509"/>
        <end position="531"/>
    </location>
</feature>
<feature type="region of interest" description="Disordered" evidence="8">
    <location>
        <begin position="466"/>
        <end position="569"/>
    </location>
</feature>
<feature type="region of interest" description="Disordered" evidence="8">
    <location>
        <begin position="1255"/>
        <end position="1284"/>
    </location>
</feature>
<reference evidence="10" key="1">
    <citation type="submission" date="2016-04" db="EMBL/GenBank/DDBJ databases">
        <authorList>
            <person name="Evans L.H."/>
            <person name="Alamgir A."/>
            <person name="Owens N."/>
            <person name="Weber N.D."/>
            <person name="Virtaneva K."/>
            <person name="Barbian K."/>
            <person name="Babar A."/>
            <person name="Rosenke K."/>
        </authorList>
    </citation>
    <scope>NUCLEOTIDE SEQUENCE [LARGE SCALE GENOMIC DNA]</scope>
    <source>
        <strain evidence="10">CBS 101.48</strain>
    </source>
</reference>
<evidence type="ECO:0000256" key="3">
    <source>
        <dbReference type="ARBA" id="ARBA00022741"/>
    </source>
</evidence>
<keyword evidence="5 7" id="KW-0175">Coiled coil</keyword>
<evidence type="ECO:0000313" key="10">
    <source>
        <dbReference type="EMBL" id="SAL94990.1"/>
    </source>
</evidence>